<feature type="compositionally biased region" description="Polar residues" evidence="1">
    <location>
        <begin position="1026"/>
        <end position="1035"/>
    </location>
</feature>
<feature type="region of interest" description="Disordered" evidence="1">
    <location>
        <begin position="411"/>
        <end position="468"/>
    </location>
</feature>
<dbReference type="EMBL" id="JARPOI010000009">
    <property type="protein sequence ID" value="KAJ9171965.1"/>
    <property type="molecule type" value="Genomic_DNA"/>
</dbReference>
<sequence>MDRSRETRRSKMVAFSGLSRRQHISTPHRDSPEEDGHIELQESARLRDRDLLNRNKRRPGDGLVLGISREEAEETTEESACDEEDYEIDDGRVSRMLPPNATSSSSVLPSHSHRKSLPPTGVGLRQVPSLKVLDEMIGVSVPRKARSASVKRSHESWVSGNGGFGEDLKHRRASTSSVSRSAEASPPSSSDISVRKKMKLNGPKTRFSKVWKSTVHEDIEIEIAEVLYGLMKQSQGSKEENDAENSLQKLESKDANGAIHDSKSSLTPVSVQSSFFSQNSSPTTDPILASKKRKLEAESATFQNSSIASSVKDESEQPVKMELVSPKVEKISTYNVEPCEDSRNTGDSRAASKSPELQEEVIKQVDSKSAIEEPGVASDEKSVSPEEELASCTKLDVDFQDSTVKKAISNTSEVEGQRKETFKIDLMAPPPMVSSPERDGFIDLSSDPKHTSEDVEMKTENKVKNEEQVQESVKEAAVAEVKDKKIKVIGEKPKLKLDLEKLDHDCSNDDATKLQQKQPPKAAISKLETTVESSLAHLPVAVSSWPSGLPPFGYMPPFQTVVPMDGTTGSSTATQGQPPRFRLTQPRSKRCSTHHYIASNICLHQQFTKMNNFWQPAAGAATVHGTKPNNANAMSSMENMIIRNPLQGSFPVVNANTARDKGQVVANFPVLTRKDRNVEGANCIDTAQKKQLVLHQSPQPASAGNLMHGPPFIFSFTQHQAPVAATGIQTGPSKSAASVNNTSLSGNAIAGVPTNSSALPAVAAALRFSYPNLAENKASYLTILPNNGYSFPISTPIGIPPAITGGSSASALPFYNGSFYSSQMPYPSQLQQQQSHSQPLVQPVRQNASSLSGSSLSHKQLQTQQPRGTQVSGNNFLTSTTVQSQKQQKQHVLSHQPRKLENESGEASPTISDARALHSQKSVHGQIFMVPLQPNFTLMPSTTLGVSGAGNHGEKQQQHQSQDKGLKSGVDMVPSQAFALSFASFNGSNTPSNLNFSSMSQNPAILQNLPDMTCQEYQVVSASQSTQNKNHQVSEGKTGANAANPDDGKMAMVGKSPGIGQELNFDNSARTLNFASSPFTGNWPACPIISTTNSSVAVNSSNSQQHQLLQLQKQHILHQQQHRPNGAARSKTLMTNSLPSSSIGSKFSNNPILSESLAQSNSSPQNPQWANSPKTPTTQAPLTPLMVSNTPTLNVTQQQGRAPQGQISFGRNSKSNLAPQGQQMPSSNQSPLLVAGAPPIGILRTTSANAKGANSSVPVLQSQHGDNSLTGNGQKNSPVCGRNVPSILSACPSHLSELKY</sequence>
<name>A0ABQ9LXS8_HEVBR</name>
<feature type="compositionally biased region" description="Low complexity" evidence="1">
    <location>
        <begin position="174"/>
        <end position="192"/>
    </location>
</feature>
<evidence type="ECO:0000313" key="2">
    <source>
        <dbReference type="EMBL" id="KAJ9171965.1"/>
    </source>
</evidence>
<feature type="compositionally biased region" description="Basic and acidic residues" evidence="1">
    <location>
        <begin position="27"/>
        <end position="53"/>
    </location>
</feature>
<feature type="region of interest" description="Disordered" evidence="1">
    <location>
        <begin position="1156"/>
        <end position="1228"/>
    </location>
</feature>
<feature type="region of interest" description="Disordered" evidence="1">
    <location>
        <begin position="299"/>
        <end position="390"/>
    </location>
</feature>
<dbReference type="PANTHER" id="PTHR34798">
    <property type="entry name" value="PROTEIN TIME FOR COFFEE"/>
    <property type="match status" value="1"/>
</dbReference>
<feature type="compositionally biased region" description="Basic and acidic residues" evidence="1">
    <location>
        <begin position="952"/>
        <end position="966"/>
    </location>
</feature>
<feature type="compositionally biased region" description="Polar residues" evidence="1">
    <location>
        <begin position="858"/>
        <end position="876"/>
    </location>
</feature>
<feature type="region of interest" description="Disordered" evidence="1">
    <location>
        <begin position="1"/>
        <end position="123"/>
    </location>
</feature>
<accession>A0ABQ9LXS8</accession>
<feature type="compositionally biased region" description="Low complexity" evidence="1">
    <location>
        <begin position="877"/>
        <end position="895"/>
    </location>
</feature>
<evidence type="ECO:0000256" key="1">
    <source>
        <dbReference type="SAM" id="MobiDB-lite"/>
    </source>
</evidence>
<keyword evidence="3" id="KW-1185">Reference proteome</keyword>
<feature type="region of interest" description="Disordered" evidence="1">
    <location>
        <begin position="945"/>
        <end position="968"/>
    </location>
</feature>
<dbReference type="Proteomes" id="UP001174677">
    <property type="component" value="Chromosome 9"/>
</dbReference>
<feature type="region of interest" description="Disordered" evidence="1">
    <location>
        <begin position="825"/>
        <end position="911"/>
    </location>
</feature>
<evidence type="ECO:0000313" key="3">
    <source>
        <dbReference type="Proteomes" id="UP001174677"/>
    </source>
</evidence>
<reference evidence="2" key="1">
    <citation type="journal article" date="2023" name="Plant Biotechnol. J.">
        <title>Chromosome-level wild Hevea brasiliensis genome provides new tools for genomic-assisted breeding and valuable loci to elevate rubber yield.</title>
        <authorList>
            <person name="Cheng H."/>
            <person name="Song X."/>
            <person name="Hu Y."/>
            <person name="Wu T."/>
            <person name="Yang Q."/>
            <person name="An Z."/>
            <person name="Feng S."/>
            <person name="Deng Z."/>
            <person name="Wu W."/>
            <person name="Zeng X."/>
            <person name="Tu M."/>
            <person name="Wang X."/>
            <person name="Huang H."/>
        </authorList>
    </citation>
    <scope>NUCLEOTIDE SEQUENCE</scope>
    <source>
        <strain evidence="2">MT/VB/25A 57/8</strain>
    </source>
</reference>
<proteinExistence type="predicted"/>
<organism evidence="2 3">
    <name type="scientific">Hevea brasiliensis</name>
    <name type="common">Para rubber tree</name>
    <name type="synonym">Siphonia brasiliensis</name>
    <dbReference type="NCBI Taxonomy" id="3981"/>
    <lineage>
        <taxon>Eukaryota</taxon>
        <taxon>Viridiplantae</taxon>
        <taxon>Streptophyta</taxon>
        <taxon>Embryophyta</taxon>
        <taxon>Tracheophyta</taxon>
        <taxon>Spermatophyta</taxon>
        <taxon>Magnoliopsida</taxon>
        <taxon>eudicotyledons</taxon>
        <taxon>Gunneridae</taxon>
        <taxon>Pentapetalae</taxon>
        <taxon>rosids</taxon>
        <taxon>fabids</taxon>
        <taxon>Malpighiales</taxon>
        <taxon>Euphorbiaceae</taxon>
        <taxon>Crotonoideae</taxon>
        <taxon>Micrandreae</taxon>
        <taxon>Hevea</taxon>
    </lineage>
</organism>
<dbReference type="InterPro" id="IPR039317">
    <property type="entry name" value="TIC"/>
</dbReference>
<feature type="compositionally biased region" description="Acidic residues" evidence="1">
    <location>
        <begin position="71"/>
        <end position="88"/>
    </location>
</feature>
<feature type="compositionally biased region" description="Polar residues" evidence="1">
    <location>
        <begin position="300"/>
        <end position="309"/>
    </location>
</feature>
<feature type="compositionally biased region" description="Basic and acidic residues" evidence="1">
    <location>
        <begin position="436"/>
        <end position="467"/>
    </location>
</feature>
<feature type="compositionally biased region" description="Basic and acidic residues" evidence="1">
    <location>
        <begin position="360"/>
        <end position="371"/>
    </location>
</feature>
<feature type="region of interest" description="Disordered" evidence="1">
    <location>
        <begin position="1026"/>
        <end position="1047"/>
    </location>
</feature>
<feature type="region of interest" description="Disordered" evidence="1">
    <location>
        <begin position="1253"/>
        <end position="1278"/>
    </location>
</feature>
<gene>
    <name evidence="2" type="ORF">P3X46_015259</name>
</gene>
<protein>
    <recommendedName>
        <fullName evidence="4">Protein TIME FOR COFFEE</fullName>
    </recommendedName>
</protein>
<feature type="compositionally biased region" description="Polar residues" evidence="1">
    <location>
        <begin position="1253"/>
        <end position="1277"/>
    </location>
</feature>
<feature type="compositionally biased region" description="Low complexity" evidence="1">
    <location>
        <begin position="825"/>
        <end position="857"/>
    </location>
</feature>
<feature type="region of interest" description="Disordered" evidence="1">
    <location>
        <begin position="143"/>
        <end position="197"/>
    </location>
</feature>
<dbReference type="PANTHER" id="PTHR34798:SF1">
    <property type="entry name" value="TIC-LIKE PROTEIN"/>
    <property type="match status" value="1"/>
</dbReference>
<comment type="caution">
    <text evidence="2">The sequence shown here is derived from an EMBL/GenBank/DDBJ whole genome shotgun (WGS) entry which is preliminary data.</text>
</comment>
<evidence type="ECO:0008006" key="4">
    <source>
        <dbReference type="Google" id="ProtNLM"/>
    </source>
</evidence>